<dbReference type="EMBL" id="SOFM01000043">
    <property type="protein sequence ID" value="TFC01180.1"/>
    <property type="molecule type" value="Genomic_DNA"/>
</dbReference>
<feature type="transmembrane region" description="Helical" evidence="6">
    <location>
        <begin position="102"/>
        <end position="129"/>
    </location>
</feature>
<keyword evidence="2" id="KW-1003">Cell membrane</keyword>
<dbReference type="GO" id="GO:0005886">
    <property type="term" value="C:plasma membrane"/>
    <property type="evidence" value="ECO:0007669"/>
    <property type="project" value="UniProtKB-SubCell"/>
</dbReference>
<evidence type="ECO:0000256" key="3">
    <source>
        <dbReference type="ARBA" id="ARBA00022692"/>
    </source>
</evidence>
<feature type="transmembrane region" description="Helical" evidence="6">
    <location>
        <begin position="226"/>
        <end position="245"/>
    </location>
</feature>
<evidence type="ECO:0000313" key="8">
    <source>
        <dbReference type="Proteomes" id="UP000297643"/>
    </source>
</evidence>
<dbReference type="RefSeq" id="WP_134510344.1">
    <property type="nucleotide sequence ID" value="NZ_SOFM01000043.1"/>
</dbReference>
<proteinExistence type="predicted"/>
<gene>
    <name evidence="7" type="ORF">E3O32_13510</name>
</gene>
<dbReference type="PANTHER" id="PTHR30213">
    <property type="entry name" value="INNER MEMBRANE PROTEIN YHJD"/>
    <property type="match status" value="1"/>
</dbReference>
<name>A0A4R8W2E9_9MICO</name>
<reference evidence="7 8" key="1">
    <citation type="submission" date="2019-03" db="EMBL/GenBank/DDBJ databases">
        <title>Genomics of glacier-inhabiting Cryobacterium strains.</title>
        <authorList>
            <person name="Liu Q."/>
            <person name="Xin Y.-H."/>
        </authorList>
    </citation>
    <scope>NUCLEOTIDE SEQUENCE [LARGE SCALE GENOMIC DNA]</scope>
    <source>
        <strain evidence="7 8">RHLT2-21</strain>
    </source>
</reference>
<dbReference type="AlphaFoldDB" id="A0A4R8W2E9"/>
<feature type="transmembrane region" description="Helical" evidence="6">
    <location>
        <begin position="257"/>
        <end position="280"/>
    </location>
</feature>
<evidence type="ECO:0000256" key="2">
    <source>
        <dbReference type="ARBA" id="ARBA00022475"/>
    </source>
</evidence>
<organism evidence="7 8">
    <name type="scientific">Cryobacterium mannosilyticum</name>
    <dbReference type="NCBI Taxonomy" id="1259190"/>
    <lineage>
        <taxon>Bacteria</taxon>
        <taxon>Bacillati</taxon>
        <taxon>Actinomycetota</taxon>
        <taxon>Actinomycetes</taxon>
        <taxon>Micrococcales</taxon>
        <taxon>Microbacteriaceae</taxon>
        <taxon>Cryobacterium</taxon>
    </lineage>
</organism>
<keyword evidence="5 6" id="KW-0472">Membrane</keyword>
<protein>
    <submittedName>
        <fullName evidence="7">YihY/virulence factor BrkB family protein</fullName>
    </submittedName>
</protein>
<comment type="caution">
    <text evidence="7">The sequence shown here is derived from an EMBL/GenBank/DDBJ whole genome shotgun (WGS) entry which is preliminary data.</text>
</comment>
<dbReference type="PANTHER" id="PTHR30213:SF1">
    <property type="entry name" value="INNER MEMBRANE PROTEIN YHJD"/>
    <property type="match status" value="1"/>
</dbReference>
<accession>A0A4R8W2E9</accession>
<evidence type="ECO:0000256" key="6">
    <source>
        <dbReference type="SAM" id="Phobius"/>
    </source>
</evidence>
<evidence type="ECO:0000256" key="5">
    <source>
        <dbReference type="ARBA" id="ARBA00023136"/>
    </source>
</evidence>
<dbReference type="Pfam" id="PF03631">
    <property type="entry name" value="Virul_fac_BrkB"/>
    <property type="match status" value="1"/>
</dbReference>
<keyword evidence="3 6" id="KW-0812">Transmembrane</keyword>
<dbReference type="InterPro" id="IPR017039">
    <property type="entry name" value="Virul_fac_BrkB"/>
</dbReference>
<evidence type="ECO:0000256" key="4">
    <source>
        <dbReference type="ARBA" id="ARBA00022989"/>
    </source>
</evidence>
<feature type="transmembrane region" description="Helical" evidence="6">
    <location>
        <begin position="150"/>
        <end position="169"/>
    </location>
</feature>
<feature type="transmembrane region" description="Helical" evidence="6">
    <location>
        <begin position="189"/>
        <end position="214"/>
    </location>
</feature>
<sequence>MTSPAPVKRATLLYRRTMAWRPVRALTHFAQTGGAILAGGMTYQAVFAIFAAIWVGFSIAGLVLGSNERLMSALIALINQSIPGLIGRQGVIDPKQLANAGVLTWTGAVALVGLLWTTLGWLSTTTQAVRTIFRMPRDGTLFVLVKLRELGLGILFGVALIVSALISLASTEALGAILGLLGIARDSFWFNAGARTIGLLVVLMIDTATLATLFRVLSRVYIPHRQLILGSALGGVALGALKVLGGTLLGRTGSNPLLATFAVIIGLLIWFNLMNTVILLTASWISVGMEDAGIAPVPVDAKRAAIEQAERENEARRIAALAELRDARNAHAHAGWRQRWATARRLRAAERAASGYETTVPAGEVARPT</sequence>
<keyword evidence="8" id="KW-1185">Reference proteome</keyword>
<feature type="transmembrane region" description="Helical" evidence="6">
    <location>
        <begin position="45"/>
        <end position="64"/>
    </location>
</feature>
<keyword evidence="4 6" id="KW-1133">Transmembrane helix</keyword>
<evidence type="ECO:0000313" key="7">
    <source>
        <dbReference type="EMBL" id="TFC01180.1"/>
    </source>
</evidence>
<comment type="subcellular location">
    <subcellularLocation>
        <location evidence="1">Cell membrane</location>
        <topology evidence="1">Multi-pass membrane protein</topology>
    </subcellularLocation>
</comment>
<evidence type="ECO:0000256" key="1">
    <source>
        <dbReference type="ARBA" id="ARBA00004651"/>
    </source>
</evidence>
<dbReference type="Proteomes" id="UP000297643">
    <property type="component" value="Unassembled WGS sequence"/>
</dbReference>